<organism evidence="1 2">
    <name type="scientific">Dysgonomonas termitidis</name>
    <dbReference type="NCBI Taxonomy" id="1516126"/>
    <lineage>
        <taxon>Bacteria</taxon>
        <taxon>Pseudomonadati</taxon>
        <taxon>Bacteroidota</taxon>
        <taxon>Bacteroidia</taxon>
        <taxon>Bacteroidales</taxon>
        <taxon>Dysgonomonadaceae</taxon>
        <taxon>Dysgonomonas</taxon>
    </lineage>
</organism>
<dbReference type="RefSeq" id="WP_379999003.1">
    <property type="nucleotide sequence ID" value="NZ_JBHSGN010000107.1"/>
</dbReference>
<evidence type="ECO:0000313" key="1">
    <source>
        <dbReference type="EMBL" id="MFC4675613.1"/>
    </source>
</evidence>
<dbReference type="EMBL" id="JBHSGN010000107">
    <property type="protein sequence ID" value="MFC4675613.1"/>
    <property type="molecule type" value="Genomic_DNA"/>
</dbReference>
<evidence type="ECO:0000313" key="2">
    <source>
        <dbReference type="Proteomes" id="UP001596023"/>
    </source>
</evidence>
<comment type="caution">
    <text evidence="1">The sequence shown here is derived from an EMBL/GenBank/DDBJ whole genome shotgun (WGS) entry which is preliminary data.</text>
</comment>
<reference evidence="2" key="1">
    <citation type="journal article" date="2019" name="Int. J. Syst. Evol. Microbiol.">
        <title>The Global Catalogue of Microorganisms (GCM) 10K type strain sequencing project: providing services to taxonomists for standard genome sequencing and annotation.</title>
        <authorList>
            <consortium name="The Broad Institute Genomics Platform"/>
            <consortium name="The Broad Institute Genome Sequencing Center for Infectious Disease"/>
            <person name="Wu L."/>
            <person name="Ma J."/>
        </authorList>
    </citation>
    <scope>NUCLEOTIDE SEQUENCE [LARGE SCALE GENOMIC DNA]</scope>
    <source>
        <strain evidence="2">CCUG 66188</strain>
    </source>
</reference>
<sequence length="116" mass="13512">MLKFTFPQANYFYNNIQSDIPKVYFSPKSDGLGIDSMGEFATTFELSNQFLDENGKPVPFKYIAESLEYAFNFTFGNAYKSKSRVFSRKPYNLTKALDYLKKLLIRESRSKKIVKK</sequence>
<name>A0ABV9KZY4_9BACT</name>
<proteinExistence type="predicted"/>
<protein>
    <submittedName>
        <fullName evidence="1">Uncharacterized protein</fullName>
    </submittedName>
</protein>
<dbReference type="Proteomes" id="UP001596023">
    <property type="component" value="Unassembled WGS sequence"/>
</dbReference>
<accession>A0ABV9KZY4</accession>
<keyword evidence="2" id="KW-1185">Reference proteome</keyword>
<gene>
    <name evidence="1" type="ORF">ACFO6W_18145</name>
</gene>